<comment type="caution">
    <text evidence="3">The sequence shown here is derived from an EMBL/GenBank/DDBJ whole genome shotgun (WGS) entry which is preliminary data.</text>
</comment>
<proteinExistence type="predicted"/>
<dbReference type="Proteomes" id="UP000530514">
    <property type="component" value="Unassembled WGS sequence"/>
</dbReference>
<keyword evidence="2" id="KW-0732">Signal</keyword>
<evidence type="ECO:0000313" key="4">
    <source>
        <dbReference type="Proteomes" id="UP000530514"/>
    </source>
</evidence>
<organism evidence="3 4">
    <name type="scientific">Thermoactinomyces daqus</name>
    <dbReference type="NCBI Taxonomy" id="1329516"/>
    <lineage>
        <taxon>Bacteria</taxon>
        <taxon>Bacillati</taxon>
        <taxon>Bacillota</taxon>
        <taxon>Bacilli</taxon>
        <taxon>Bacillales</taxon>
        <taxon>Thermoactinomycetaceae</taxon>
        <taxon>Thermoactinomyces</taxon>
    </lineage>
</organism>
<name>A0A7W1XAG5_9BACL</name>
<evidence type="ECO:0000256" key="2">
    <source>
        <dbReference type="SAM" id="SignalP"/>
    </source>
</evidence>
<feature type="compositionally biased region" description="Polar residues" evidence="1">
    <location>
        <begin position="118"/>
        <end position="136"/>
    </location>
</feature>
<keyword evidence="4" id="KW-1185">Reference proteome</keyword>
<evidence type="ECO:0000256" key="1">
    <source>
        <dbReference type="SAM" id="MobiDB-lite"/>
    </source>
</evidence>
<sequence>MEPKRGMACSLAATVFIAGGAFSGTVHAQSLHANHIPAKPPVNQVKPAAIEKVNRIETAKEPVSPEAPASVSGSNEEVASGFGVIKDKLLSDFTGQTEQMTAKGQAVPFLAKQKVSANNDRAETLANQAKDSTGSKTKLEKQTKKAPTPSQRKRKRL</sequence>
<dbReference type="RefSeq" id="WP_033099789.1">
    <property type="nucleotide sequence ID" value="NZ_JACEIP010000011.1"/>
</dbReference>
<feature type="region of interest" description="Disordered" evidence="1">
    <location>
        <begin position="118"/>
        <end position="157"/>
    </location>
</feature>
<reference evidence="3 4" key="1">
    <citation type="submission" date="2020-07" db="EMBL/GenBank/DDBJ databases">
        <authorList>
            <person name="Feng H."/>
        </authorList>
    </citation>
    <scope>NUCLEOTIDE SEQUENCE [LARGE SCALE GENOMIC DNA]</scope>
    <source>
        <strain evidence="4">s-11</strain>
    </source>
</reference>
<protein>
    <submittedName>
        <fullName evidence="3">Uncharacterized protein</fullName>
    </submittedName>
</protein>
<feature type="signal peptide" evidence="2">
    <location>
        <begin position="1"/>
        <end position="28"/>
    </location>
</feature>
<dbReference type="AlphaFoldDB" id="A0A7W1XAG5"/>
<feature type="chain" id="PRO_5030937308" evidence="2">
    <location>
        <begin position="29"/>
        <end position="157"/>
    </location>
</feature>
<evidence type="ECO:0000313" key="3">
    <source>
        <dbReference type="EMBL" id="MBA4542978.1"/>
    </source>
</evidence>
<gene>
    <name evidence="3" type="ORF">H1164_08685</name>
</gene>
<accession>A0A7W1XAG5</accession>
<dbReference type="EMBL" id="JACEIP010000011">
    <property type="protein sequence ID" value="MBA4542978.1"/>
    <property type="molecule type" value="Genomic_DNA"/>
</dbReference>